<dbReference type="PANTHER" id="PTHR14166">
    <property type="entry name" value="SLIT-ROBO RHO GTPASE ACTIVATING PROTEIN"/>
    <property type="match status" value="1"/>
</dbReference>
<feature type="domain" description="Rho-GAP" evidence="2">
    <location>
        <begin position="615"/>
        <end position="803"/>
    </location>
</feature>
<dbReference type="Pfam" id="PF00611">
    <property type="entry name" value="FCH"/>
    <property type="match status" value="1"/>
</dbReference>
<dbReference type="InParanoid" id="A0A1S0UKQ6"/>
<dbReference type="GO" id="GO:0005096">
    <property type="term" value="F:GTPase activator activity"/>
    <property type="evidence" value="ECO:0007669"/>
    <property type="project" value="EnsemblMetazoa"/>
</dbReference>
<dbReference type="EMBL" id="JH712136">
    <property type="protein sequence ID" value="EJD75447.1"/>
    <property type="molecule type" value="Genomic_DNA"/>
</dbReference>
<dbReference type="FunCoup" id="A0A1S0UKQ6">
    <property type="interactions" value="868"/>
</dbReference>
<dbReference type="InterPro" id="IPR000198">
    <property type="entry name" value="RhoGAP_dom"/>
</dbReference>
<dbReference type="GO" id="GO:0005912">
    <property type="term" value="C:adherens junction"/>
    <property type="evidence" value="ECO:0007669"/>
    <property type="project" value="EnsemblMetazoa"/>
</dbReference>
<sequence length="1059" mass="119824">MVRAVLCAVSSRTVEQVVDMSKIRSQLNEQLRCLETRTEAQIAILLELNDYYRRKAELDGEYGKQLEKLAKNIMQKHKNERYKRDSWTLHSTCGLWQQLVDQTKEEAKQKMALADLYAARLTVLITQRADDLQRIFRKTLFNTDFSICYTVSTLQISVGDIDGGPGKCREIGALAHGEICRVLNELHTAMRTYQLCFLECSAIESKFRQVEENKTRYEENNPTKLGITRKHRCLAKLYNKRLEKYNTVKLKCLKARNEYLLCVQAANAALHKYFADDISDLIDCMDLGMDQWLQGFISCTITARKDICQKEMDALAELCGFKESLDSKADKQRFIEANHATFMLPKRFEFRGQLGDTVSTVSATDVVAEELKQRHLQIERRLANVRIESEEIWKTLESTEKAVAERFIEAMTSSVAAAEIPSDTSREDCNDANIYNFRNRINANELYDFYLGVSLIFFYLFRIESEEIWKTLESTEKAVAERFIEAMTSSVAAAEIPSDTSREDCNDANIYNFRNRINANELYDFYLGKFSHYMLNSNLIERLEARANGIASALNGYSNKSFDGGTSSAVVPFPNSFYQDGDDNEIFPSTRKSAKKRIGSGLLSDNIRRPKLFGGSLDEYVEATGETIPLIITSTIRVLSQFALHHQGIFRISGSQIEINIFREAFEKGEDPLRHVVDATDVNSIAGVLKLYLRELRESLFPIFLFDQLTECAKCSSADEFIKQVAPLIQKLSQPTQLVLRYLFAFLNHLSEFSDENMMDPYNLAICFGPTLLPIPEGKDQVFYHNFVNELVKNLIVYHEQIFSAVLSGPRYEKYLIESEQALFIDEQEGVISGDEETVTTPVFDYSSEKSLTGLTTSAMALSWNAADAGVEMLPAASNTVACVLYNVPEGAVTSDDRNPVVANLSKDSASSTKLLLGPDTDVKNYECGNNTTITSARNLSLMNNKEIPSNQKQKQQQVWSRRGCGVSSLREQLHHSRVQQQAFTSDKLSSSSSLDALIFDNRFDGVMFGNKVSSVSSESPNRKTIFHEKLRSMEPDLVRSLPHDMISVQPQLSPGNIQ</sequence>
<dbReference type="InterPro" id="IPR027267">
    <property type="entry name" value="AH/BAR_dom_sf"/>
</dbReference>
<dbReference type="GO" id="GO:0060101">
    <property type="term" value="P:negative regulation of phagocytosis, engulfment"/>
    <property type="evidence" value="ECO:0007669"/>
    <property type="project" value="EnsemblMetazoa"/>
</dbReference>
<reference evidence="3" key="1">
    <citation type="submission" date="2012-04" db="EMBL/GenBank/DDBJ databases">
        <title>The Genome Sequence of Loa loa.</title>
        <authorList>
            <consortium name="The Broad Institute Genome Sequencing Platform"/>
            <consortium name="Broad Institute Genome Sequencing Center for Infectious Disease"/>
            <person name="Nutman T.B."/>
            <person name="Fink D.L."/>
            <person name="Russ C."/>
            <person name="Young S."/>
            <person name="Zeng Q."/>
            <person name="Gargeya S."/>
            <person name="Alvarado L."/>
            <person name="Berlin A."/>
            <person name="Chapman S.B."/>
            <person name="Chen Z."/>
            <person name="Freedman E."/>
            <person name="Gellesch M."/>
            <person name="Goldberg J."/>
            <person name="Griggs A."/>
            <person name="Gujja S."/>
            <person name="Heilman E.R."/>
            <person name="Heiman D."/>
            <person name="Howarth C."/>
            <person name="Mehta T."/>
            <person name="Neiman D."/>
            <person name="Pearson M."/>
            <person name="Roberts A."/>
            <person name="Saif S."/>
            <person name="Shea T."/>
            <person name="Shenoy N."/>
            <person name="Sisk P."/>
            <person name="Stolte C."/>
            <person name="Sykes S."/>
            <person name="White J."/>
            <person name="Yandava C."/>
            <person name="Haas B."/>
            <person name="Henn M.R."/>
            <person name="Nusbaum C."/>
            <person name="Birren B."/>
        </authorList>
    </citation>
    <scope>NUCLEOTIDE SEQUENCE [LARGE SCALE GENOMIC DNA]</scope>
</reference>
<dbReference type="RefSeq" id="XP_020306310.1">
    <property type="nucleotide sequence ID" value="XM_020450072.1"/>
</dbReference>
<dbReference type="GO" id="GO:0007165">
    <property type="term" value="P:signal transduction"/>
    <property type="evidence" value="ECO:0007669"/>
    <property type="project" value="InterPro"/>
</dbReference>
<dbReference type="SMART" id="SM00324">
    <property type="entry name" value="RhoGAP"/>
    <property type="match status" value="1"/>
</dbReference>
<dbReference type="AlphaFoldDB" id="A0A1S0UKQ6"/>
<organism evidence="3">
    <name type="scientific">Loa loa</name>
    <name type="common">Eye worm</name>
    <name type="synonym">Filaria loa</name>
    <dbReference type="NCBI Taxonomy" id="7209"/>
    <lineage>
        <taxon>Eukaryota</taxon>
        <taxon>Metazoa</taxon>
        <taxon>Ecdysozoa</taxon>
        <taxon>Nematoda</taxon>
        <taxon>Chromadorea</taxon>
        <taxon>Rhabditida</taxon>
        <taxon>Spirurina</taxon>
        <taxon>Spiruromorpha</taxon>
        <taxon>Filarioidea</taxon>
        <taxon>Onchocercidae</taxon>
        <taxon>Loa</taxon>
    </lineage>
</organism>
<dbReference type="Pfam" id="PF00620">
    <property type="entry name" value="RhoGAP"/>
    <property type="match status" value="1"/>
</dbReference>
<evidence type="ECO:0000259" key="2">
    <source>
        <dbReference type="PROSITE" id="PS50238"/>
    </source>
</evidence>
<dbReference type="SMART" id="SM00055">
    <property type="entry name" value="FCH"/>
    <property type="match status" value="1"/>
</dbReference>
<dbReference type="GeneID" id="9948646"/>
<dbReference type="InterPro" id="IPR001060">
    <property type="entry name" value="FCH_dom"/>
</dbReference>
<dbReference type="KEGG" id="loa:LOAG_17410"/>
<dbReference type="SUPFAM" id="SSF103657">
    <property type="entry name" value="BAR/IMD domain-like"/>
    <property type="match status" value="1"/>
</dbReference>
<gene>
    <name evidence="3" type="ORF">LOAG_17410</name>
</gene>
<name>A0A1S0UKQ6_LOALO</name>
<dbReference type="PROSITE" id="PS50238">
    <property type="entry name" value="RHOGAP"/>
    <property type="match status" value="1"/>
</dbReference>
<dbReference type="OrthoDB" id="5981864at2759"/>
<dbReference type="CTD" id="9948646"/>
<dbReference type="GO" id="GO:0030336">
    <property type="term" value="P:negative regulation of cell migration"/>
    <property type="evidence" value="ECO:0007669"/>
    <property type="project" value="EnsemblMetazoa"/>
</dbReference>
<dbReference type="Gene3D" id="1.20.1270.60">
    <property type="entry name" value="Arfaptin homology (AH) domain/BAR domain"/>
    <property type="match status" value="1"/>
</dbReference>
<dbReference type="GO" id="GO:0005938">
    <property type="term" value="C:cell cortex"/>
    <property type="evidence" value="ECO:0007669"/>
    <property type="project" value="EnsemblMetazoa"/>
</dbReference>
<accession>A0A1S0UKQ6</accession>
<dbReference type="GO" id="GO:0022409">
    <property type="term" value="P:positive regulation of cell-cell adhesion"/>
    <property type="evidence" value="ECO:0007669"/>
    <property type="project" value="EnsemblMetazoa"/>
</dbReference>
<dbReference type="InterPro" id="IPR051627">
    <property type="entry name" value="SLIT-ROBO_RhoGAP"/>
</dbReference>
<evidence type="ECO:0000256" key="1">
    <source>
        <dbReference type="ARBA" id="ARBA00023054"/>
    </source>
</evidence>
<proteinExistence type="predicted"/>
<dbReference type="CDD" id="cd07656">
    <property type="entry name" value="F-BAR_srGAP"/>
    <property type="match status" value="1"/>
</dbReference>
<dbReference type="GO" id="GO:0070587">
    <property type="term" value="P:regulation of cell-cell adhesion involved in gastrulation"/>
    <property type="evidence" value="ECO:0007669"/>
    <property type="project" value="EnsemblMetazoa"/>
</dbReference>
<protein>
    <recommendedName>
        <fullName evidence="2">Rho-GAP domain-containing protein</fullName>
    </recommendedName>
</protein>
<dbReference type="GO" id="GO:0031267">
    <property type="term" value="F:small GTPase binding"/>
    <property type="evidence" value="ECO:0007669"/>
    <property type="project" value="EnsemblMetazoa"/>
</dbReference>
<dbReference type="Gene3D" id="1.10.555.10">
    <property type="entry name" value="Rho GTPase activation protein"/>
    <property type="match status" value="1"/>
</dbReference>
<dbReference type="SUPFAM" id="SSF48350">
    <property type="entry name" value="GTPase activation domain, GAP"/>
    <property type="match status" value="1"/>
</dbReference>
<keyword evidence="1" id="KW-0175">Coiled coil</keyword>
<dbReference type="FunFam" id="1.10.555.10:FF:000026">
    <property type="entry name" value="Rho GTPase activating protein 4"/>
    <property type="match status" value="1"/>
</dbReference>
<dbReference type="OMA" id="ARKDICQ"/>
<dbReference type="InterPro" id="IPR008936">
    <property type="entry name" value="Rho_GTPase_activation_prot"/>
</dbReference>
<evidence type="ECO:0000313" key="3">
    <source>
        <dbReference type="EMBL" id="EJD75447.1"/>
    </source>
</evidence>